<evidence type="ECO:0000313" key="5">
    <source>
        <dbReference type="Proteomes" id="UP001530293"/>
    </source>
</evidence>
<feature type="compositionally biased region" description="Polar residues" evidence="2">
    <location>
        <begin position="369"/>
        <end position="381"/>
    </location>
</feature>
<dbReference type="InterPro" id="IPR035979">
    <property type="entry name" value="RBD_domain_sf"/>
</dbReference>
<dbReference type="Pfam" id="PF01248">
    <property type="entry name" value="Ribosomal_L7Ae"/>
    <property type="match status" value="1"/>
</dbReference>
<dbReference type="InterPro" id="IPR040051">
    <property type="entry name" value="SECISBP2"/>
</dbReference>
<feature type="compositionally biased region" description="Low complexity" evidence="2">
    <location>
        <begin position="194"/>
        <end position="208"/>
    </location>
</feature>
<feature type="compositionally biased region" description="Low complexity" evidence="2">
    <location>
        <begin position="234"/>
        <end position="259"/>
    </location>
</feature>
<dbReference type="InterPro" id="IPR029064">
    <property type="entry name" value="Ribosomal_eL30-like_sf"/>
</dbReference>
<feature type="compositionally biased region" description="Basic and acidic residues" evidence="2">
    <location>
        <begin position="67"/>
        <end position="81"/>
    </location>
</feature>
<dbReference type="PROSITE" id="PS50102">
    <property type="entry name" value="RRM"/>
    <property type="match status" value="2"/>
</dbReference>
<feature type="compositionally biased region" description="Polar residues" evidence="2">
    <location>
        <begin position="152"/>
        <end position="181"/>
    </location>
</feature>
<gene>
    <name evidence="4" type="ORF">ACHAWU_001969</name>
</gene>
<name>A0ABD3MH14_9STRA</name>
<dbReference type="PANTHER" id="PTHR13284:SF4">
    <property type="entry name" value="C2H2-TYPE DOMAIN-CONTAINING PROTEIN"/>
    <property type="match status" value="1"/>
</dbReference>
<evidence type="ECO:0000256" key="2">
    <source>
        <dbReference type="SAM" id="MobiDB-lite"/>
    </source>
</evidence>
<dbReference type="InterPro" id="IPR004038">
    <property type="entry name" value="Ribosomal_eL8/eL30/eS12/Gad45"/>
</dbReference>
<dbReference type="AlphaFoldDB" id="A0ABD3MH14"/>
<feature type="compositionally biased region" description="Basic and acidic residues" evidence="2">
    <location>
        <begin position="102"/>
        <end position="113"/>
    </location>
</feature>
<dbReference type="EMBL" id="JALLBG020000123">
    <property type="protein sequence ID" value="KAL3763396.1"/>
    <property type="molecule type" value="Genomic_DNA"/>
</dbReference>
<feature type="domain" description="RRM" evidence="3">
    <location>
        <begin position="560"/>
        <end position="663"/>
    </location>
</feature>
<evidence type="ECO:0000256" key="1">
    <source>
        <dbReference type="PROSITE-ProRule" id="PRU00176"/>
    </source>
</evidence>
<dbReference type="Gene3D" id="3.30.70.330">
    <property type="match status" value="3"/>
</dbReference>
<dbReference type="InterPro" id="IPR000504">
    <property type="entry name" value="RRM_dom"/>
</dbReference>
<feature type="domain" description="RRM" evidence="3">
    <location>
        <begin position="724"/>
        <end position="808"/>
    </location>
</feature>
<dbReference type="SMART" id="SM00360">
    <property type="entry name" value="RRM"/>
    <property type="match status" value="3"/>
</dbReference>
<dbReference type="CDD" id="cd00590">
    <property type="entry name" value="RRM_SF"/>
    <property type="match status" value="1"/>
</dbReference>
<sequence>MSGRWRSHYWTPNDGEAQQQQQPNPVHHGRMRKDDVDGGDRYHEHNGDGRNGWGYSEYDFDGYKQGNSREERYRNHGHEFRQFGSHQNQQQRQHQQPHHPHREWSIDRQREWQRGQSLPQYPRGRESMESVSSNQGRQFIKRDNPPSRSIDRQANNTSKAHANSITNKIAIPDSTSSNAQVTAKKPFAWNKPESSLQEAAAKSSSAADPAFSDAKAVAKKPFAWGKPDPSPLPASASASASAKVTTTITTSTTSSATSAEVKGSTKKAFAWGTEATNTSYPTGTLQSKEHTEPFIFKQPHAASSSTMFPPLNEQSKEPPASAKVVLPSSASLPPTSSWGKRHSESDSAKTPNVNKEKPEVKVEDFPSLSMASTLSRSQPGYQNPPPPPLPMTKAMDFTTDKQQSKSKSSSKNGAPHASLASFISNQAVVARGMVSKDANSSALATKKNCNTSSTSMVGTKRSAPSSSTRGAMADGRGCMNFAAGDTKKGRQRLIATNSTPRKKKLTTLKKKVLKERLRVWKEKNGIVDCDEEPCTKRPKTDGSPSIQAAAMEVAKEAMSTTLLIENFIRPEDNLVDEDEYDEILSDLIQLAGRVGEVLSVFIPRPQDIVGDMTTDDNDAIVSNDHIGLAFVRFVSKDGACAANEILEGMVVGGYKIRTSILNSMELADFSDCTAGIPPSADTERLWRLAALRVVNERRSSMNVSDDKPSNDIHTANTEASAIATIVFHKILCEDDYEDEEALHESIEDLKGLAAEYGQVVGAKWETNGDNRGNVYITYDNQNSADIALKKLNGLVVGGTKIFISLDDYLSQKNQQSTAGEVMLSKVLNDDDLEDEDCLSESIKDIRNLAEQYGIIGNVHAEINGEQKGDVLVSYSEGHQVAQQAAQQLDGMVFGGRQLSASVREIRGTDSSSSKEQTKSDPLPVMLSGGKRISEQFAACKRVPKVPNAGTPRSYASKIADERAVPLLIDMLGELMRLQERSKDDKNARARRRLVMGLREVARGIRAHKVKMVVMANNLDEYGAIDSKLQEILDMASADELPVLYELNKRKLGKALGKSIKVSVVGIQNADGAHDQFKKLKKMLGMA</sequence>
<keyword evidence="5" id="KW-1185">Reference proteome</keyword>
<feature type="compositionally biased region" description="Low complexity" evidence="2">
    <location>
        <begin position="326"/>
        <end position="337"/>
    </location>
</feature>
<dbReference type="Pfam" id="PF00076">
    <property type="entry name" value="RRM_1"/>
    <property type="match status" value="1"/>
</dbReference>
<feature type="compositionally biased region" description="Basic and acidic residues" evidence="2">
    <location>
        <begin position="32"/>
        <end position="48"/>
    </location>
</feature>
<keyword evidence="1" id="KW-0694">RNA-binding</keyword>
<feature type="region of interest" description="Disordered" evidence="2">
    <location>
        <begin position="1"/>
        <end position="208"/>
    </location>
</feature>
<evidence type="ECO:0000313" key="4">
    <source>
        <dbReference type="EMBL" id="KAL3763396.1"/>
    </source>
</evidence>
<feature type="region of interest" description="Disordered" evidence="2">
    <location>
        <begin position="438"/>
        <end position="475"/>
    </location>
</feature>
<evidence type="ECO:0000259" key="3">
    <source>
        <dbReference type="PROSITE" id="PS50102"/>
    </source>
</evidence>
<feature type="compositionally biased region" description="Basic and acidic residues" evidence="2">
    <location>
        <begin position="354"/>
        <end position="364"/>
    </location>
</feature>
<dbReference type="Proteomes" id="UP001530293">
    <property type="component" value="Unassembled WGS sequence"/>
</dbReference>
<reference evidence="4 5" key="1">
    <citation type="submission" date="2024-10" db="EMBL/GenBank/DDBJ databases">
        <title>Updated reference genomes for cyclostephanoid diatoms.</title>
        <authorList>
            <person name="Roberts W.R."/>
            <person name="Alverson A.J."/>
        </authorList>
    </citation>
    <scope>NUCLEOTIDE SEQUENCE [LARGE SCALE GENOMIC DNA]</scope>
    <source>
        <strain evidence="4 5">AJA232-27</strain>
    </source>
</reference>
<feature type="compositionally biased region" description="Polar residues" evidence="2">
    <location>
        <begin position="438"/>
        <end position="469"/>
    </location>
</feature>
<dbReference type="SUPFAM" id="SSF54928">
    <property type="entry name" value="RNA-binding domain, RBD"/>
    <property type="match status" value="2"/>
</dbReference>
<dbReference type="InterPro" id="IPR012677">
    <property type="entry name" value="Nucleotide-bd_a/b_plait_sf"/>
</dbReference>
<dbReference type="PANTHER" id="PTHR13284">
    <property type="entry name" value="GH01354P"/>
    <property type="match status" value="1"/>
</dbReference>
<protein>
    <recommendedName>
        <fullName evidence="3">RRM domain-containing protein</fullName>
    </recommendedName>
</protein>
<dbReference type="Gene3D" id="3.30.1330.30">
    <property type="match status" value="1"/>
</dbReference>
<comment type="caution">
    <text evidence="4">The sequence shown here is derived from an EMBL/GenBank/DDBJ whole genome shotgun (WGS) entry which is preliminary data.</text>
</comment>
<feature type="compositionally biased region" description="Polar residues" evidence="2">
    <location>
        <begin position="274"/>
        <end position="286"/>
    </location>
</feature>
<accession>A0ABD3MH14</accession>
<feature type="region of interest" description="Disordered" evidence="2">
    <location>
        <begin position="903"/>
        <end position="925"/>
    </location>
</feature>
<dbReference type="SUPFAM" id="SSF55315">
    <property type="entry name" value="L30e-like"/>
    <property type="match status" value="1"/>
</dbReference>
<dbReference type="GO" id="GO:0003723">
    <property type="term" value="F:RNA binding"/>
    <property type="evidence" value="ECO:0007669"/>
    <property type="project" value="UniProtKB-UniRule"/>
</dbReference>
<feature type="compositionally biased region" description="Basic and acidic residues" evidence="2">
    <location>
        <begin position="140"/>
        <end position="151"/>
    </location>
</feature>
<feature type="region of interest" description="Disordered" evidence="2">
    <location>
        <begin position="222"/>
        <end position="416"/>
    </location>
</feature>
<proteinExistence type="predicted"/>
<organism evidence="4 5">
    <name type="scientific">Discostella pseudostelligera</name>
    <dbReference type="NCBI Taxonomy" id="259834"/>
    <lineage>
        <taxon>Eukaryota</taxon>
        <taxon>Sar</taxon>
        <taxon>Stramenopiles</taxon>
        <taxon>Ochrophyta</taxon>
        <taxon>Bacillariophyta</taxon>
        <taxon>Coscinodiscophyceae</taxon>
        <taxon>Thalassiosirophycidae</taxon>
        <taxon>Stephanodiscales</taxon>
        <taxon>Stephanodiscaceae</taxon>
        <taxon>Discostella</taxon>
    </lineage>
</organism>